<dbReference type="RefSeq" id="WP_038246782.1">
    <property type="nucleotide sequence ID" value="NZ_BNER01000008.1"/>
</dbReference>
<comment type="caution">
    <text evidence="1">The sequence shown here is derived from an EMBL/GenBank/DDBJ whole genome shotgun (WGS) entry which is preliminary data.</text>
</comment>
<gene>
    <name evidence="1" type="ORF">BN990_04231</name>
</gene>
<dbReference type="STRING" id="1462526.BN990_04231"/>
<organism evidence="1 2">
    <name type="scientific">Virgibacillus massiliensis</name>
    <dbReference type="NCBI Taxonomy" id="1462526"/>
    <lineage>
        <taxon>Bacteria</taxon>
        <taxon>Bacillati</taxon>
        <taxon>Bacillota</taxon>
        <taxon>Bacilli</taxon>
        <taxon>Bacillales</taxon>
        <taxon>Bacillaceae</taxon>
        <taxon>Virgibacillus</taxon>
    </lineage>
</organism>
<keyword evidence="2" id="KW-1185">Reference proteome</keyword>
<accession>A0A024QHY0</accession>
<evidence type="ECO:0000313" key="2">
    <source>
        <dbReference type="Proteomes" id="UP000028875"/>
    </source>
</evidence>
<dbReference type="OrthoDB" id="9949355at2"/>
<protein>
    <submittedName>
        <fullName evidence="1">Uncharacterized protein</fullName>
    </submittedName>
</protein>
<dbReference type="Proteomes" id="UP000028875">
    <property type="component" value="Unassembled WGS sequence"/>
</dbReference>
<dbReference type="EMBL" id="CCDP010000003">
    <property type="protein sequence ID" value="CDQ41852.1"/>
    <property type="molecule type" value="Genomic_DNA"/>
</dbReference>
<evidence type="ECO:0000313" key="1">
    <source>
        <dbReference type="EMBL" id="CDQ41852.1"/>
    </source>
</evidence>
<dbReference type="AlphaFoldDB" id="A0A024QHY0"/>
<reference evidence="1 2" key="1">
    <citation type="submission" date="2014-03" db="EMBL/GenBank/DDBJ databases">
        <authorList>
            <person name="Urmite Genomes U."/>
        </authorList>
    </citation>
    <scope>NUCLEOTIDE SEQUENCE [LARGE SCALE GENOMIC DNA]</scope>
    <source>
        <strain evidence="1 2">Vm-5</strain>
    </source>
</reference>
<reference evidence="2" key="2">
    <citation type="submission" date="2014-05" db="EMBL/GenBank/DDBJ databases">
        <title>Draft genome sequence of Virgibacillus massiliensis Vm-5.</title>
        <authorList>
            <person name="Khelaifia S."/>
            <person name="Croce O."/>
            <person name="Lagier J.C."/>
            <person name="Raoult D."/>
        </authorList>
    </citation>
    <scope>NUCLEOTIDE SEQUENCE [LARGE SCALE GENOMIC DNA]</scope>
    <source>
        <strain evidence="2">Vm-5</strain>
    </source>
</reference>
<sequence>MTERDLLKFQYRLGYYEELLQKKYTTFAHIEKLDRLERKIDEWYFYSTELYEEQEELQECVG</sequence>
<name>A0A024QHY0_9BACI</name>
<proteinExistence type="predicted"/>